<keyword evidence="1" id="KW-0472">Membrane</keyword>
<protein>
    <submittedName>
        <fullName evidence="2">Uncharacterized protein</fullName>
    </submittedName>
</protein>
<evidence type="ECO:0000313" key="3">
    <source>
        <dbReference type="Proteomes" id="UP000276133"/>
    </source>
</evidence>
<evidence type="ECO:0000313" key="2">
    <source>
        <dbReference type="EMBL" id="RNA27954.1"/>
    </source>
</evidence>
<keyword evidence="3" id="KW-1185">Reference proteome</keyword>
<evidence type="ECO:0000256" key="1">
    <source>
        <dbReference type="SAM" id="Phobius"/>
    </source>
</evidence>
<keyword evidence="1" id="KW-1133">Transmembrane helix</keyword>
<dbReference type="EMBL" id="REGN01002467">
    <property type="protein sequence ID" value="RNA27954.1"/>
    <property type="molecule type" value="Genomic_DNA"/>
</dbReference>
<name>A0A3M7RWK4_BRAPC</name>
<keyword evidence="1" id="KW-0812">Transmembrane</keyword>
<accession>A0A3M7RWK4</accession>
<dbReference type="AlphaFoldDB" id="A0A3M7RWK4"/>
<proteinExistence type="predicted"/>
<dbReference type="Proteomes" id="UP000276133">
    <property type="component" value="Unassembled WGS sequence"/>
</dbReference>
<organism evidence="2 3">
    <name type="scientific">Brachionus plicatilis</name>
    <name type="common">Marine rotifer</name>
    <name type="synonym">Brachionus muelleri</name>
    <dbReference type="NCBI Taxonomy" id="10195"/>
    <lineage>
        <taxon>Eukaryota</taxon>
        <taxon>Metazoa</taxon>
        <taxon>Spiralia</taxon>
        <taxon>Gnathifera</taxon>
        <taxon>Rotifera</taxon>
        <taxon>Eurotatoria</taxon>
        <taxon>Monogononta</taxon>
        <taxon>Pseudotrocha</taxon>
        <taxon>Ploima</taxon>
        <taxon>Brachionidae</taxon>
        <taxon>Brachionus</taxon>
    </lineage>
</organism>
<feature type="transmembrane region" description="Helical" evidence="1">
    <location>
        <begin position="37"/>
        <end position="57"/>
    </location>
</feature>
<reference evidence="2 3" key="1">
    <citation type="journal article" date="2018" name="Sci. Rep.">
        <title>Genomic signatures of local adaptation to the degree of environmental predictability in rotifers.</title>
        <authorList>
            <person name="Franch-Gras L."/>
            <person name="Hahn C."/>
            <person name="Garcia-Roger E.M."/>
            <person name="Carmona M.J."/>
            <person name="Serra M."/>
            <person name="Gomez A."/>
        </authorList>
    </citation>
    <scope>NUCLEOTIDE SEQUENCE [LARGE SCALE GENOMIC DNA]</scope>
    <source>
        <strain evidence="2">HYR1</strain>
    </source>
</reference>
<comment type="caution">
    <text evidence="2">The sequence shown here is derived from an EMBL/GenBank/DDBJ whole genome shotgun (WGS) entry which is preliminary data.</text>
</comment>
<sequence>MKQKIDWIFLTQVYSKAISESNICNLNLVLMITKCEFFIYLSINIFLLNKFAALFEIKFKTESNSKHHD</sequence>
<gene>
    <name evidence="2" type="ORF">BpHYR1_020843</name>
</gene>